<evidence type="ECO:0000256" key="3">
    <source>
        <dbReference type="ARBA" id="ARBA00022692"/>
    </source>
</evidence>
<dbReference type="InterPro" id="IPR030417">
    <property type="entry name" value="MS4A"/>
</dbReference>
<comment type="similarity">
    <text evidence="2">Belongs to the MS4A family.</text>
</comment>
<gene>
    <name evidence="7" type="ORF">IRJ41_013876</name>
</gene>
<feature type="transmembrane region" description="Helical" evidence="6">
    <location>
        <begin position="90"/>
        <end position="108"/>
    </location>
</feature>
<evidence type="ECO:0000256" key="1">
    <source>
        <dbReference type="ARBA" id="ARBA00004141"/>
    </source>
</evidence>
<feature type="transmembrane region" description="Helical" evidence="6">
    <location>
        <begin position="56"/>
        <end position="78"/>
    </location>
</feature>
<reference evidence="7" key="1">
    <citation type="submission" date="2021-02" db="EMBL/GenBank/DDBJ databases">
        <title>Comparative genomics reveals that relaxation of natural selection precedes convergent phenotypic evolution of cavefish.</title>
        <authorList>
            <person name="Peng Z."/>
        </authorList>
    </citation>
    <scope>NUCLEOTIDE SEQUENCE</scope>
    <source>
        <tissue evidence="7">Muscle</tissue>
    </source>
</reference>
<dbReference type="Proteomes" id="UP001059041">
    <property type="component" value="Linkage Group LG1"/>
</dbReference>
<dbReference type="EMBL" id="JAFHDT010000001">
    <property type="protein sequence ID" value="KAI7814376.1"/>
    <property type="molecule type" value="Genomic_DNA"/>
</dbReference>
<sequence length="230" mass="25750">MSLSVSQDEGVTVITITSNPKSKWPSLCQILGNLCYSPMCLLPTNVKKEMMYIQTALGIVQIIVGILNIIAGILFINWGMHDYIMMWNTPFWLGGVFLTSGIMSILVFCIRGYAVFALAVILNEASGLLAMIGVALYSWDLVRTSSYSAYDYSPALTPEQRMDTESFLYIKDWIKMTRGTLDITMIVFTILQFCANITFVVMSVIACVLKDDDPQLHKLLPEEITENPEC</sequence>
<dbReference type="OrthoDB" id="10071849at2759"/>
<organism evidence="7 8">
    <name type="scientific">Triplophysa rosa</name>
    <name type="common">Cave loach</name>
    <dbReference type="NCBI Taxonomy" id="992332"/>
    <lineage>
        <taxon>Eukaryota</taxon>
        <taxon>Metazoa</taxon>
        <taxon>Chordata</taxon>
        <taxon>Craniata</taxon>
        <taxon>Vertebrata</taxon>
        <taxon>Euteleostomi</taxon>
        <taxon>Actinopterygii</taxon>
        <taxon>Neopterygii</taxon>
        <taxon>Teleostei</taxon>
        <taxon>Ostariophysi</taxon>
        <taxon>Cypriniformes</taxon>
        <taxon>Nemacheilidae</taxon>
        <taxon>Triplophysa</taxon>
    </lineage>
</organism>
<dbReference type="GO" id="GO:0016020">
    <property type="term" value="C:membrane"/>
    <property type="evidence" value="ECO:0007669"/>
    <property type="project" value="UniProtKB-SubCell"/>
</dbReference>
<feature type="transmembrane region" description="Helical" evidence="6">
    <location>
        <begin position="183"/>
        <end position="209"/>
    </location>
</feature>
<evidence type="ECO:0000256" key="5">
    <source>
        <dbReference type="ARBA" id="ARBA00023136"/>
    </source>
</evidence>
<keyword evidence="8" id="KW-1185">Reference proteome</keyword>
<proteinExistence type="inferred from homology"/>
<evidence type="ECO:0000256" key="4">
    <source>
        <dbReference type="ARBA" id="ARBA00022989"/>
    </source>
</evidence>
<comment type="caution">
    <text evidence="7">The sequence shown here is derived from an EMBL/GenBank/DDBJ whole genome shotgun (WGS) entry which is preliminary data.</text>
</comment>
<dbReference type="AlphaFoldDB" id="A0A9W8CBB4"/>
<keyword evidence="3 6" id="KW-0812">Transmembrane</keyword>
<dbReference type="PANTHER" id="PTHR23320">
    <property type="entry name" value="MEMBRANE-SPANNING 4-DOMAINS SUBFAMILY A MS4A -RELATED"/>
    <property type="match status" value="1"/>
</dbReference>
<keyword evidence="5 6" id="KW-0472">Membrane</keyword>
<evidence type="ECO:0008006" key="9">
    <source>
        <dbReference type="Google" id="ProtNLM"/>
    </source>
</evidence>
<evidence type="ECO:0000256" key="2">
    <source>
        <dbReference type="ARBA" id="ARBA00009565"/>
    </source>
</evidence>
<keyword evidence="4 6" id="KW-1133">Transmembrane helix</keyword>
<dbReference type="Pfam" id="PF04103">
    <property type="entry name" value="CD20"/>
    <property type="match status" value="1"/>
</dbReference>
<evidence type="ECO:0000256" key="6">
    <source>
        <dbReference type="SAM" id="Phobius"/>
    </source>
</evidence>
<dbReference type="PANTHER" id="PTHR23320:SF125">
    <property type="entry name" value="TRANSMEMBRANE PROTEIN 176L.1-RELATED"/>
    <property type="match status" value="1"/>
</dbReference>
<accession>A0A9W8CBB4</accession>
<evidence type="ECO:0000313" key="8">
    <source>
        <dbReference type="Proteomes" id="UP001059041"/>
    </source>
</evidence>
<name>A0A9W8CBB4_TRIRA</name>
<dbReference type="InterPro" id="IPR007237">
    <property type="entry name" value="CD20-like"/>
</dbReference>
<protein>
    <recommendedName>
        <fullName evidence="9">Transmembrane protein 176A</fullName>
    </recommendedName>
</protein>
<evidence type="ECO:0000313" key="7">
    <source>
        <dbReference type="EMBL" id="KAI7814376.1"/>
    </source>
</evidence>
<comment type="subcellular location">
    <subcellularLocation>
        <location evidence="1">Membrane</location>
        <topology evidence="1">Multi-pass membrane protein</topology>
    </subcellularLocation>
</comment>
<feature type="transmembrane region" description="Helical" evidence="6">
    <location>
        <begin position="115"/>
        <end position="139"/>
    </location>
</feature>